<evidence type="ECO:0000256" key="1">
    <source>
        <dbReference type="SAM" id="Phobius"/>
    </source>
</evidence>
<keyword evidence="1" id="KW-0812">Transmembrane</keyword>
<evidence type="ECO:0000313" key="2">
    <source>
        <dbReference type="EMBL" id="TDC08774.1"/>
    </source>
</evidence>
<feature type="transmembrane region" description="Helical" evidence="1">
    <location>
        <begin position="73"/>
        <end position="92"/>
    </location>
</feature>
<name>A0A4R4NJG0_9ACTN</name>
<dbReference type="EMBL" id="SMJZ01000024">
    <property type="protein sequence ID" value="TDC08774.1"/>
    <property type="molecule type" value="Genomic_DNA"/>
</dbReference>
<dbReference type="Proteomes" id="UP000295157">
    <property type="component" value="Unassembled WGS sequence"/>
</dbReference>
<comment type="caution">
    <text evidence="2">The sequence shown here is derived from an EMBL/GenBank/DDBJ whole genome shotgun (WGS) entry which is preliminary data.</text>
</comment>
<keyword evidence="3" id="KW-1185">Reference proteome</keyword>
<protein>
    <recommendedName>
        <fullName evidence="4">MFS transporter</fullName>
    </recommendedName>
</protein>
<sequence>MTSTAPESRPGAGGRLLVPRLRGRAMTVLAGGSGVVQVVRSVGFSIGSALAGLVLAAHTGAGSTFPTETGFTTAAWAGTAAMTLAMVISLALRRTATAPSA</sequence>
<evidence type="ECO:0000313" key="3">
    <source>
        <dbReference type="Proteomes" id="UP000295157"/>
    </source>
</evidence>
<reference evidence="2 3" key="1">
    <citation type="submission" date="2019-02" db="EMBL/GenBank/DDBJ databases">
        <title>Draft genome sequences of novel Actinobacteria.</title>
        <authorList>
            <person name="Sahin N."/>
            <person name="Ay H."/>
            <person name="Saygin H."/>
        </authorList>
    </citation>
    <scope>NUCLEOTIDE SEQUENCE [LARGE SCALE GENOMIC DNA]</scope>
    <source>
        <strain evidence="2 3">KC201</strain>
    </source>
</reference>
<keyword evidence="1" id="KW-0472">Membrane</keyword>
<gene>
    <name evidence="2" type="ORF">E1267_09405</name>
</gene>
<organism evidence="2 3">
    <name type="scientific">Nonomuraea longispora</name>
    <dbReference type="NCBI Taxonomy" id="1848320"/>
    <lineage>
        <taxon>Bacteria</taxon>
        <taxon>Bacillati</taxon>
        <taxon>Actinomycetota</taxon>
        <taxon>Actinomycetes</taxon>
        <taxon>Streptosporangiales</taxon>
        <taxon>Streptosporangiaceae</taxon>
        <taxon>Nonomuraea</taxon>
    </lineage>
</organism>
<dbReference type="AlphaFoldDB" id="A0A4R4NJG0"/>
<feature type="transmembrane region" description="Helical" evidence="1">
    <location>
        <begin position="42"/>
        <end position="61"/>
    </location>
</feature>
<evidence type="ECO:0008006" key="4">
    <source>
        <dbReference type="Google" id="ProtNLM"/>
    </source>
</evidence>
<accession>A0A4R4NJG0</accession>
<keyword evidence="1" id="KW-1133">Transmembrane helix</keyword>
<dbReference type="RefSeq" id="WP_132331853.1">
    <property type="nucleotide sequence ID" value="NZ_SMJZ01000024.1"/>
</dbReference>
<proteinExistence type="predicted"/>